<dbReference type="GO" id="GO:0006168">
    <property type="term" value="P:adenine salvage"/>
    <property type="evidence" value="ECO:0007669"/>
    <property type="project" value="TreeGrafter"/>
</dbReference>
<dbReference type="Proteomes" id="UP000274429">
    <property type="component" value="Unassembled WGS sequence"/>
</dbReference>
<evidence type="ECO:0000313" key="15">
    <source>
        <dbReference type="WBParaSite" id="TTAC_0000119101-mRNA-1"/>
    </source>
</evidence>
<evidence type="ECO:0000256" key="1">
    <source>
        <dbReference type="ARBA" id="ARBA00000868"/>
    </source>
</evidence>
<organism evidence="15">
    <name type="scientific">Hydatigena taeniaeformis</name>
    <name type="common">Feline tapeworm</name>
    <name type="synonym">Taenia taeniaeformis</name>
    <dbReference type="NCBI Taxonomy" id="6205"/>
    <lineage>
        <taxon>Eukaryota</taxon>
        <taxon>Metazoa</taxon>
        <taxon>Spiralia</taxon>
        <taxon>Lophotrochozoa</taxon>
        <taxon>Platyhelminthes</taxon>
        <taxon>Cestoda</taxon>
        <taxon>Eucestoda</taxon>
        <taxon>Cyclophyllidea</taxon>
        <taxon>Taeniidae</taxon>
        <taxon>Hydatigera</taxon>
    </lineage>
</organism>
<evidence type="ECO:0000313" key="14">
    <source>
        <dbReference type="Proteomes" id="UP000274429"/>
    </source>
</evidence>
<comment type="subcellular location">
    <subcellularLocation>
        <location evidence="3">Cytoplasm</location>
    </subcellularLocation>
</comment>
<evidence type="ECO:0000259" key="12">
    <source>
        <dbReference type="Pfam" id="PF00156"/>
    </source>
</evidence>
<evidence type="ECO:0000256" key="8">
    <source>
        <dbReference type="ARBA" id="ARBA00022490"/>
    </source>
</evidence>
<keyword evidence="10" id="KW-0808">Transferase</keyword>
<dbReference type="GO" id="GO:0006166">
    <property type="term" value="P:purine ribonucleoside salvage"/>
    <property type="evidence" value="ECO:0007669"/>
    <property type="project" value="UniProtKB-KW"/>
</dbReference>
<dbReference type="SUPFAM" id="SSF53271">
    <property type="entry name" value="PRTase-like"/>
    <property type="match status" value="1"/>
</dbReference>
<dbReference type="GO" id="GO:0044209">
    <property type="term" value="P:AMP salvage"/>
    <property type="evidence" value="ECO:0007669"/>
    <property type="project" value="TreeGrafter"/>
</dbReference>
<dbReference type="InterPro" id="IPR050054">
    <property type="entry name" value="UPRTase/APRTase"/>
</dbReference>
<comment type="subunit">
    <text evidence="6">Homodimer.</text>
</comment>
<proteinExistence type="inferred from homology"/>
<comment type="similarity">
    <text evidence="5">Belongs to the purine/pyrimidine phosphoribosyltransferase family.</text>
</comment>
<keyword evidence="11" id="KW-0660">Purine salvage</keyword>
<dbReference type="GO" id="GO:0005737">
    <property type="term" value="C:cytoplasm"/>
    <property type="evidence" value="ECO:0007669"/>
    <property type="project" value="UniProtKB-SubCell"/>
</dbReference>
<evidence type="ECO:0000256" key="9">
    <source>
        <dbReference type="ARBA" id="ARBA00022676"/>
    </source>
</evidence>
<comment type="catalytic activity">
    <reaction evidence="1">
        <text>AMP + diphosphate = 5-phospho-alpha-D-ribose 1-diphosphate + adenine</text>
        <dbReference type="Rhea" id="RHEA:16609"/>
        <dbReference type="ChEBI" id="CHEBI:16708"/>
        <dbReference type="ChEBI" id="CHEBI:33019"/>
        <dbReference type="ChEBI" id="CHEBI:58017"/>
        <dbReference type="ChEBI" id="CHEBI:456215"/>
        <dbReference type="EC" id="2.4.2.7"/>
    </reaction>
</comment>
<accession>A0A0R3WKF3</accession>
<evidence type="ECO:0000256" key="7">
    <source>
        <dbReference type="ARBA" id="ARBA00011893"/>
    </source>
</evidence>
<dbReference type="GO" id="GO:0002055">
    <property type="term" value="F:adenine binding"/>
    <property type="evidence" value="ECO:0007669"/>
    <property type="project" value="TreeGrafter"/>
</dbReference>
<protein>
    <recommendedName>
        <fullName evidence="7">adenine phosphoribosyltransferase</fullName>
        <ecNumber evidence="7">2.4.2.7</ecNumber>
    </recommendedName>
</protein>
<comment type="function">
    <text evidence="2">Catalyzes a salvage reaction resulting in the formation of AMP, that is energically less costly than de novo synthesis.</text>
</comment>
<dbReference type="EC" id="2.4.2.7" evidence="7"/>
<dbReference type="AlphaFoldDB" id="A0A0R3WKF3"/>
<evidence type="ECO:0000256" key="5">
    <source>
        <dbReference type="ARBA" id="ARBA00008391"/>
    </source>
</evidence>
<reference evidence="15" key="1">
    <citation type="submission" date="2017-02" db="UniProtKB">
        <authorList>
            <consortium name="WormBaseParasite"/>
        </authorList>
    </citation>
    <scope>IDENTIFICATION</scope>
</reference>
<keyword evidence="9" id="KW-0328">Glycosyltransferase</keyword>
<evidence type="ECO:0000256" key="10">
    <source>
        <dbReference type="ARBA" id="ARBA00022679"/>
    </source>
</evidence>
<dbReference type="EMBL" id="UYWX01000208">
    <property type="protein sequence ID" value="VDM17601.1"/>
    <property type="molecule type" value="Genomic_DNA"/>
</dbReference>
<evidence type="ECO:0000256" key="3">
    <source>
        <dbReference type="ARBA" id="ARBA00004496"/>
    </source>
</evidence>
<dbReference type="PANTHER" id="PTHR32315:SF3">
    <property type="entry name" value="ADENINE PHOSPHORIBOSYLTRANSFERASE"/>
    <property type="match status" value="1"/>
</dbReference>
<dbReference type="InterPro" id="IPR000836">
    <property type="entry name" value="PRTase_dom"/>
</dbReference>
<dbReference type="CDD" id="cd06223">
    <property type="entry name" value="PRTases_typeI"/>
    <property type="match status" value="1"/>
</dbReference>
<reference evidence="13 14" key="2">
    <citation type="submission" date="2018-11" db="EMBL/GenBank/DDBJ databases">
        <authorList>
            <consortium name="Pathogen Informatics"/>
        </authorList>
    </citation>
    <scope>NUCLEOTIDE SEQUENCE [LARGE SCALE GENOMIC DNA]</scope>
</reference>
<sequence>MAEEIKKHFTPNGENIDAIIGLESRGFIFGILLSTFLKVPFVPIRKAGKLPGECIRGSYNLEYGSATFELQKSALKAGSNVVLIDDVLAIGGTMSAASKLCKEASLNVLGAGMLLEVADCNGGERLNELGLKWFSLLQLA</sequence>
<dbReference type="Pfam" id="PF00156">
    <property type="entry name" value="Pribosyltran"/>
    <property type="match status" value="1"/>
</dbReference>
<evidence type="ECO:0000256" key="6">
    <source>
        <dbReference type="ARBA" id="ARBA00011738"/>
    </source>
</evidence>
<dbReference type="OrthoDB" id="363185at2759"/>
<keyword evidence="8" id="KW-0963">Cytoplasm</keyword>
<evidence type="ECO:0000256" key="2">
    <source>
        <dbReference type="ARBA" id="ARBA00003968"/>
    </source>
</evidence>
<dbReference type="InterPro" id="IPR029057">
    <property type="entry name" value="PRTase-like"/>
</dbReference>
<dbReference type="GO" id="GO:0003999">
    <property type="term" value="F:adenine phosphoribosyltransferase activity"/>
    <property type="evidence" value="ECO:0007669"/>
    <property type="project" value="UniProtKB-EC"/>
</dbReference>
<comment type="pathway">
    <text evidence="4">Purine metabolism; AMP biosynthesis via salvage pathway; AMP from adenine: step 1/1.</text>
</comment>
<evidence type="ECO:0000256" key="11">
    <source>
        <dbReference type="ARBA" id="ARBA00022726"/>
    </source>
</evidence>
<dbReference type="Gene3D" id="3.40.50.2020">
    <property type="match status" value="1"/>
</dbReference>
<dbReference type="GO" id="GO:0016208">
    <property type="term" value="F:AMP binding"/>
    <property type="evidence" value="ECO:0007669"/>
    <property type="project" value="TreeGrafter"/>
</dbReference>
<feature type="domain" description="Phosphoribosyltransferase" evidence="12">
    <location>
        <begin position="8"/>
        <end position="116"/>
    </location>
</feature>
<dbReference type="STRING" id="6205.A0A0R3WKF3"/>
<gene>
    <name evidence="13" type="ORF">TTAC_LOCUS1192</name>
</gene>
<dbReference type="FunFam" id="3.40.50.2020:FF:000004">
    <property type="entry name" value="Adenine phosphoribosyltransferase"/>
    <property type="match status" value="1"/>
</dbReference>
<evidence type="ECO:0000256" key="4">
    <source>
        <dbReference type="ARBA" id="ARBA00004659"/>
    </source>
</evidence>
<dbReference type="NCBIfam" id="NF002636">
    <property type="entry name" value="PRK02304.1-5"/>
    <property type="match status" value="1"/>
</dbReference>
<evidence type="ECO:0000313" key="13">
    <source>
        <dbReference type="EMBL" id="VDM17601.1"/>
    </source>
</evidence>
<keyword evidence="14" id="KW-1185">Reference proteome</keyword>
<dbReference type="PANTHER" id="PTHR32315">
    <property type="entry name" value="ADENINE PHOSPHORIBOSYLTRANSFERASE"/>
    <property type="match status" value="1"/>
</dbReference>
<dbReference type="WBParaSite" id="TTAC_0000119101-mRNA-1">
    <property type="protein sequence ID" value="TTAC_0000119101-mRNA-1"/>
    <property type="gene ID" value="TTAC_0000119101"/>
</dbReference>
<name>A0A0R3WKF3_HYDTA</name>